<accession>A0A7T3CGX9</accession>
<dbReference type="GO" id="GO:0046872">
    <property type="term" value="F:metal ion binding"/>
    <property type="evidence" value="ECO:0007669"/>
    <property type="project" value="UniProtKB-KW"/>
</dbReference>
<evidence type="ECO:0000313" key="9">
    <source>
        <dbReference type="Proteomes" id="UP000594975"/>
    </source>
</evidence>
<organism evidence="8 9">
    <name type="scientific">Rothia kristinae</name>
    <dbReference type="NCBI Taxonomy" id="37923"/>
    <lineage>
        <taxon>Bacteria</taxon>
        <taxon>Bacillati</taxon>
        <taxon>Actinomycetota</taxon>
        <taxon>Actinomycetes</taxon>
        <taxon>Micrococcales</taxon>
        <taxon>Micrococcaceae</taxon>
        <taxon>Rothia</taxon>
    </lineage>
</organism>
<proteinExistence type="inferred from homology"/>
<evidence type="ECO:0000256" key="5">
    <source>
        <dbReference type="ARBA" id="ARBA00022842"/>
    </source>
</evidence>
<dbReference type="Pfam" id="PF00348">
    <property type="entry name" value="polyprenyl_synt"/>
    <property type="match status" value="1"/>
</dbReference>
<keyword evidence="4" id="KW-0479">Metal-binding</keyword>
<dbReference type="GO" id="GO:0008299">
    <property type="term" value="P:isoprenoid biosynthetic process"/>
    <property type="evidence" value="ECO:0007669"/>
    <property type="project" value="InterPro"/>
</dbReference>
<evidence type="ECO:0000313" key="8">
    <source>
        <dbReference type="EMBL" id="QPT53956.1"/>
    </source>
</evidence>
<dbReference type="InterPro" id="IPR008949">
    <property type="entry name" value="Isoprenoid_synthase_dom_sf"/>
</dbReference>
<protein>
    <submittedName>
        <fullName evidence="8">Polyprenyl synthetase family protein</fullName>
    </submittedName>
</protein>
<evidence type="ECO:0000256" key="7">
    <source>
        <dbReference type="SAM" id="MobiDB-lite"/>
    </source>
</evidence>
<evidence type="ECO:0000256" key="2">
    <source>
        <dbReference type="ARBA" id="ARBA00006706"/>
    </source>
</evidence>
<dbReference type="AlphaFoldDB" id="A0A7T3CGX9"/>
<name>A0A7T3CGX9_9MICC</name>
<dbReference type="KEGG" id="rkr:I6G21_01725"/>
<dbReference type="Proteomes" id="UP000594975">
    <property type="component" value="Chromosome"/>
</dbReference>
<dbReference type="EMBL" id="CP065738">
    <property type="protein sequence ID" value="QPT53956.1"/>
    <property type="molecule type" value="Genomic_DNA"/>
</dbReference>
<dbReference type="SFLD" id="SFLDG01017">
    <property type="entry name" value="Polyprenyl_Transferase_Like"/>
    <property type="match status" value="1"/>
</dbReference>
<dbReference type="SUPFAM" id="SSF48576">
    <property type="entry name" value="Terpenoid synthases"/>
    <property type="match status" value="1"/>
</dbReference>
<evidence type="ECO:0000256" key="4">
    <source>
        <dbReference type="ARBA" id="ARBA00022723"/>
    </source>
</evidence>
<evidence type="ECO:0000256" key="1">
    <source>
        <dbReference type="ARBA" id="ARBA00001946"/>
    </source>
</evidence>
<dbReference type="RefSeq" id="WP_129357751.1">
    <property type="nucleotide sequence ID" value="NZ_CP065738.1"/>
</dbReference>
<keyword evidence="5" id="KW-0460">Magnesium</keyword>
<dbReference type="Gene3D" id="1.10.600.10">
    <property type="entry name" value="Farnesyl Diphosphate Synthase"/>
    <property type="match status" value="1"/>
</dbReference>
<comment type="similarity">
    <text evidence="2 6">Belongs to the FPP/GGPP synthase family.</text>
</comment>
<dbReference type="GO" id="GO:0004659">
    <property type="term" value="F:prenyltransferase activity"/>
    <property type="evidence" value="ECO:0007669"/>
    <property type="project" value="InterPro"/>
</dbReference>
<dbReference type="InterPro" id="IPR033749">
    <property type="entry name" value="Polyprenyl_synt_CS"/>
</dbReference>
<keyword evidence="3 6" id="KW-0808">Transferase</keyword>
<dbReference type="GeneID" id="61262073"/>
<dbReference type="PANTHER" id="PTHR12001:SF69">
    <property type="entry name" value="ALL TRANS-POLYPRENYL-DIPHOSPHATE SYNTHASE PDSS1"/>
    <property type="match status" value="1"/>
</dbReference>
<gene>
    <name evidence="8" type="ORF">I6G21_01725</name>
</gene>
<reference evidence="8 9" key="1">
    <citation type="submission" date="2020-12" db="EMBL/GenBank/DDBJ databases">
        <title>FDA dAtabase for Regulatory Grade micrObial Sequences (FDA-ARGOS): Supporting development and validation of Infectious Disease Dx tests.</title>
        <authorList>
            <person name="Sproer C."/>
            <person name="Gronow S."/>
            <person name="Severitt S."/>
            <person name="Schroder I."/>
            <person name="Tallon L."/>
            <person name="Sadzewicz L."/>
            <person name="Zhao X."/>
            <person name="Boylan J."/>
            <person name="Ott S."/>
            <person name="Bowen H."/>
            <person name="Vavikolanu K."/>
            <person name="Mehta A."/>
            <person name="Aluvathingal J."/>
            <person name="Nadendla S."/>
            <person name="Lowell S."/>
            <person name="Myers T."/>
            <person name="Yan Y."/>
            <person name="Sichtig H."/>
        </authorList>
    </citation>
    <scope>NUCLEOTIDE SEQUENCE [LARGE SCALE GENOMIC DNA]</scope>
    <source>
        <strain evidence="8 9">FDAARGOS_864</strain>
    </source>
</reference>
<feature type="region of interest" description="Disordered" evidence="7">
    <location>
        <begin position="1"/>
        <end position="28"/>
    </location>
</feature>
<evidence type="ECO:0000256" key="3">
    <source>
        <dbReference type="ARBA" id="ARBA00022679"/>
    </source>
</evidence>
<dbReference type="PANTHER" id="PTHR12001">
    <property type="entry name" value="GERANYLGERANYL PYROPHOSPHATE SYNTHASE"/>
    <property type="match status" value="1"/>
</dbReference>
<sequence>MSVDTVTAATPGHTEPDQTLPGEGADAAGREEFPGFGGIALPAGFELIAQDEALGPDVLQGLADVEIRLGEALRYTDALADTAARHLLEAGGKRVRPLLTLLAARAAGAAEITGDVLDAAVVTELTHLATLYHDDVMDEAATRRGTDAAHRIWGNSVAILTGDLIFSRASLIVSELGARPLAIQAKTFERLVLGQLHETSGPAADEDRLAHYIKVIEGKTGSLIAAACEYGSTLAGAPEQIVQVLVRYGELVGVAFQLADDVIDVTADAETSGKTPGTDLREGVATLPSILVRQAAADGDAEAANVVELIDGDLTEDTALAEAVAALAAHSVTEQAWRIAYRWADDAIEALAPLPESTVKEALKSFAHAVVHRQA</sequence>
<dbReference type="InterPro" id="IPR000092">
    <property type="entry name" value="Polyprenyl_synt"/>
</dbReference>
<dbReference type="PROSITE" id="PS00444">
    <property type="entry name" value="POLYPRENYL_SYNTHASE_2"/>
    <property type="match status" value="1"/>
</dbReference>
<evidence type="ECO:0000256" key="6">
    <source>
        <dbReference type="RuleBase" id="RU004466"/>
    </source>
</evidence>
<comment type="cofactor">
    <cofactor evidence="1">
        <name>Mg(2+)</name>
        <dbReference type="ChEBI" id="CHEBI:18420"/>
    </cofactor>
</comment>
<dbReference type="CDD" id="cd00685">
    <property type="entry name" value="Trans_IPPS_HT"/>
    <property type="match status" value="1"/>
</dbReference>
<dbReference type="SFLD" id="SFLDS00005">
    <property type="entry name" value="Isoprenoid_Synthase_Type_I"/>
    <property type="match status" value="1"/>
</dbReference>